<accession>A0A1X7TPY5</accession>
<organism evidence="1">
    <name type="scientific">Amphimedon queenslandica</name>
    <name type="common">Sponge</name>
    <dbReference type="NCBI Taxonomy" id="400682"/>
    <lineage>
        <taxon>Eukaryota</taxon>
        <taxon>Metazoa</taxon>
        <taxon>Porifera</taxon>
        <taxon>Demospongiae</taxon>
        <taxon>Heteroscleromorpha</taxon>
        <taxon>Haplosclerida</taxon>
        <taxon>Niphatidae</taxon>
        <taxon>Amphimedon</taxon>
    </lineage>
</organism>
<protein>
    <submittedName>
        <fullName evidence="1">Uncharacterized protein</fullName>
    </submittedName>
</protein>
<sequence length="63" mass="7215">MHDRSMVYKIGQLVINIANPHNLPLHQRIVNITMDFSDTEIQAKAKYRITGEEVKTVCDFLSA</sequence>
<reference evidence="1" key="1">
    <citation type="submission" date="2017-05" db="UniProtKB">
        <authorList>
            <consortium name="EnsemblMetazoa"/>
        </authorList>
    </citation>
    <scope>IDENTIFICATION</scope>
</reference>
<dbReference type="EnsemblMetazoa" id="Aqu2.1.16949_001">
    <property type="protein sequence ID" value="Aqu2.1.16949_001"/>
    <property type="gene ID" value="Aqu2.1.16949"/>
</dbReference>
<evidence type="ECO:0000313" key="1">
    <source>
        <dbReference type="EnsemblMetazoa" id="Aqu2.1.16949_001"/>
    </source>
</evidence>
<proteinExistence type="predicted"/>
<dbReference type="AlphaFoldDB" id="A0A1X7TPY5"/>
<name>A0A1X7TPY5_AMPQE</name>
<dbReference type="InParanoid" id="A0A1X7TPY5"/>